<dbReference type="InterPro" id="IPR036397">
    <property type="entry name" value="RNaseH_sf"/>
</dbReference>
<name>A0A6M4MCX4_9ALTE</name>
<feature type="compositionally biased region" description="Basic residues" evidence="1">
    <location>
        <begin position="628"/>
        <end position="637"/>
    </location>
</feature>
<dbReference type="SUPFAM" id="SSF53098">
    <property type="entry name" value="Ribonuclease H-like"/>
    <property type="match status" value="1"/>
</dbReference>
<dbReference type="RefSeq" id="WP_170669042.1">
    <property type="nucleotide sequence ID" value="NZ_CP052766.1"/>
</dbReference>
<sequence>MLEVEGVPSPATICVEEFYNDVQNGLVQEAEPSTILVNHSELVTEDDRLLAQKYDDYITPLLSEENPCSRETLKQVIDTVAARRGDIDKNKPSTSTLYNWYKKFQSPEVNRNFAALVNPCRKKRGRQASAWVQDLFHDVVDEYYLKPIGDGALSAKETFDKFDRAFQHELLKLPDEDRQSVKGICRSVCYEMLNNYDPVDVCIAREGYSVAVKRYRNSTEHFVAERPLELVQIDAVHLNLALRDDDGNYIGLVVVFFAIDICTRAILSYVISVAKKRREDLSSAIDLIKSGIRPKAKPGHTRNEWPLYGIPNQIQHDSGIFSSNHFKAFLQEAAVHTYQNPAGRSWFNALIERFHRTFRDKCCSKIPGYVGRRKDEIKDSVDIKATPYTTPDQLQRLVEAYILDDYHQKPHKGLGGETPQQACNRLEGFLCPPPPATIQKLENFRGVLCKATIQAHKGIQRDGLFYNDSQGQLLKLWEKLGGPKSQKNPEVQFYRSELDISVISVVDPVTRTRFPVSCTSVKTKTSLAEHKAKQAAKKRGTVHTADLPQTMAPILEEIKEYKAQKQSESEKNSQKRKQARHSVQQSIETPSPKTPEELNSIIEENTAGINNPPEMVEQTSSFDNTPQHSRKRSKKAIISKFEV</sequence>
<dbReference type="EMBL" id="CP052766">
    <property type="protein sequence ID" value="QJR80877.1"/>
    <property type="molecule type" value="Genomic_DNA"/>
</dbReference>
<organism evidence="3 4">
    <name type="scientific">Alteromonas pelagimontana</name>
    <dbReference type="NCBI Taxonomy" id="1858656"/>
    <lineage>
        <taxon>Bacteria</taxon>
        <taxon>Pseudomonadati</taxon>
        <taxon>Pseudomonadota</taxon>
        <taxon>Gammaproteobacteria</taxon>
        <taxon>Alteromonadales</taxon>
        <taxon>Alteromonadaceae</taxon>
        <taxon>Alteromonas/Salinimonas group</taxon>
        <taxon>Alteromonas</taxon>
    </lineage>
</organism>
<dbReference type="KEGG" id="apel:CA267_008840"/>
<feature type="region of interest" description="Disordered" evidence="1">
    <location>
        <begin position="562"/>
        <end position="643"/>
    </location>
</feature>
<keyword evidence="4" id="KW-1185">Reference proteome</keyword>
<accession>A0A6M4MCX4</accession>
<dbReference type="GO" id="GO:0003676">
    <property type="term" value="F:nucleic acid binding"/>
    <property type="evidence" value="ECO:0007669"/>
    <property type="project" value="InterPro"/>
</dbReference>
<dbReference type="InterPro" id="IPR012337">
    <property type="entry name" value="RNaseH-like_sf"/>
</dbReference>
<dbReference type="AlphaFoldDB" id="A0A6M4MCX4"/>
<dbReference type="GO" id="GO:0015074">
    <property type="term" value="P:DNA integration"/>
    <property type="evidence" value="ECO:0007669"/>
    <property type="project" value="InterPro"/>
</dbReference>
<feature type="compositionally biased region" description="Basic and acidic residues" evidence="1">
    <location>
        <begin position="562"/>
        <end position="573"/>
    </location>
</feature>
<dbReference type="InterPro" id="IPR001584">
    <property type="entry name" value="Integrase_cat-core"/>
</dbReference>
<dbReference type="Gene3D" id="3.30.420.10">
    <property type="entry name" value="Ribonuclease H-like superfamily/Ribonuclease H"/>
    <property type="match status" value="1"/>
</dbReference>
<feature type="compositionally biased region" description="Polar residues" evidence="1">
    <location>
        <begin position="581"/>
        <end position="591"/>
    </location>
</feature>
<protein>
    <submittedName>
        <fullName evidence="3">Transposase</fullName>
    </submittedName>
</protein>
<reference evidence="4" key="1">
    <citation type="submission" date="2014-12" db="EMBL/GenBank/DDBJ databases">
        <title>Complete genome sequence of a multi-drug resistant Klebsiella pneumoniae.</title>
        <authorList>
            <person name="Hua X."/>
            <person name="Chen Q."/>
            <person name="Li X."/>
            <person name="Feng Y."/>
            <person name="Ruan Z."/>
            <person name="Yu Y."/>
        </authorList>
    </citation>
    <scope>NUCLEOTIDE SEQUENCE [LARGE SCALE GENOMIC DNA]</scope>
    <source>
        <strain evidence="4">5.12</strain>
    </source>
</reference>
<dbReference type="PROSITE" id="PS50994">
    <property type="entry name" value="INTEGRASE"/>
    <property type="match status" value="1"/>
</dbReference>
<evidence type="ECO:0000313" key="3">
    <source>
        <dbReference type="EMBL" id="QJR80877.1"/>
    </source>
</evidence>
<evidence type="ECO:0000259" key="2">
    <source>
        <dbReference type="PROSITE" id="PS50994"/>
    </source>
</evidence>
<feature type="compositionally biased region" description="Polar residues" evidence="1">
    <location>
        <begin position="617"/>
        <end position="627"/>
    </location>
</feature>
<feature type="domain" description="Integrase catalytic" evidence="2">
    <location>
        <begin position="223"/>
        <end position="427"/>
    </location>
</feature>
<evidence type="ECO:0000256" key="1">
    <source>
        <dbReference type="SAM" id="MobiDB-lite"/>
    </source>
</evidence>
<gene>
    <name evidence="3" type="ORF">CA267_008840</name>
</gene>
<proteinExistence type="predicted"/>
<evidence type="ECO:0000313" key="4">
    <source>
        <dbReference type="Proteomes" id="UP000219285"/>
    </source>
</evidence>
<reference evidence="3 4" key="2">
    <citation type="submission" date="2020-04" db="EMBL/GenBank/DDBJ databases">
        <title>Complete genome sequence of Alteromonas pelagimontana 5.12T.</title>
        <authorList>
            <person name="Sinha R.K."/>
            <person name="Krishnan K.P."/>
            <person name="Kurian J.P."/>
        </authorList>
    </citation>
    <scope>NUCLEOTIDE SEQUENCE [LARGE SCALE GENOMIC DNA]</scope>
    <source>
        <strain evidence="3 4">5.12</strain>
    </source>
</reference>
<dbReference type="Proteomes" id="UP000219285">
    <property type="component" value="Chromosome"/>
</dbReference>